<dbReference type="Proteomes" id="UP000203982">
    <property type="component" value="Segment"/>
</dbReference>
<dbReference type="GeneID" id="28803337"/>
<protein>
    <submittedName>
        <fullName evidence="1">Uncharacterized protein</fullName>
    </submittedName>
</protein>
<gene>
    <name evidence="1" type="primary">122</name>
    <name evidence="1" type="ORF">PBI_CLUBL_122</name>
</gene>
<dbReference type="EMBL" id="KU998246">
    <property type="protein sequence ID" value="ANA86620.1"/>
    <property type="molecule type" value="Genomic_DNA"/>
</dbReference>
<dbReference type="RefSeq" id="YP_009273157.1">
    <property type="nucleotide sequence ID" value="NC_030901.1"/>
</dbReference>
<reference evidence="1 2" key="1">
    <citation type="submission" date="2016-03" db="EMBL/GenBank/DDBJ databases">
        <authorList>
            <person name="Montgomery M.T."/>
            <person name="Guerrero C.A."/>
            <person name="Mavrich T.N."/>
            <person name="Pope W.H."/>
            <person name="Garlena R.A."/>
            <person name="Russell D.A."/>
            <person name="Jacobs-Sera D."/>
            <person name="Hendrix R.W."/>
            <person name="Hatfull G.F."/>
        </authorList>
    </citation>
    <scope>NUCLEOTIDE SEQUENCE [LARGE SCALE GENOMIC DNA]</scope>
</reference>
<keyword evidence="2" id="KW-1185">Reference proteome</keyword>
<name>A0A160DF71_9CAUD</name>
<evidence type="ECO:0000313" key="2">
    <source>
        <dbReference type="Proteomes" id="UP000203982"/>
    </source>
</evidence>
<proteinExistence type="predicted"/>
<organism evidence="1 2">
    <name type="scientific">Gordonia phage ClubL</name>
    <dbReference type="NCBI Taxonomy" id="1838065"/>
    <lineage>
        <taxon>Viruses</taxon>
        <taxon>Duplodnaviria</taxon>
        <taxon>Heunggongvirae</taxon>
        <taxon>Uroviricota</taxon>
        <taxon>Caudoviricetes</taxon>
        <taxon>Smoothievirus</taxon>
        <taxon>Smoothievirus clubL</taxon>
    </lineage>
</organism>
<evidence type="ECO:0000313" key="1">
    <source>
        <dbReference type="EMBL" id="ANA86620.1"/>
    </source>
</evidence>
<dbReference type="KEGG" id="vg:28803337"/>
<accession>A0A160DF71</accession>
<sequence length="90" mass="10236">MNAAKRLWNHETWLSERDQLANDFNPSPLSEGWGLYEHWQIDKDGQPYLCVVTSSVYDVGDLDPGDFILRRRWGAAGVPEIVKHARPAGD</sequence>